<comment type="caution">
    <text evidence="1">The sequence shown here is derived from an EMBL/GenBank/DDBJ whole genome shotgun (WGS) entry which is preliminary data.</text>
</comment>
<organism evidence="1 2">
    <name type="scientific">Sphagnurus paluster</name>
    <dbReference type="NCBI Taxonomy" id="117069"/>
    <lineage>
        <taxon>Eukaryota</taxon>
        <taxon>Fungi</taxon>
        <taxon>Dikarya</taxon>
        <taxon>Basidiomycota</taxon>
        <taxon>Agaricomycotina</taxon>
        <taxon>Agaricomycetes</taxon>
        <taxon>Agaricomycetidae</taxon>
        <taxon>Agaricales</taxon>
        <taxon>Tricholomatineae</taxon>
        <taxon>Lyophyllaceae</taxon>
        <taxon>Sphagnurus</taxon>
    </lineage>
</organism>
<proteinExistence type="predicted"/>
<evidence type="ECO:0000313" key="1">
    <source>
        <dbReference type="EMBL" id="KAG5637805.1"/>
    </source>
</evidence>
<dbReference type="EMBL" id="JABCKI010005802">
    <property type="protein sequence ID" value="KAG5637805.1"/>
    <property type="molecule type" value="Genomic_DNA"/>
</dbReference>
<dbReference type="AlphaFoldDB" id="A0A9P7FV29"/>
<sequence>MASTDISMSPVATTPEKTPTIDTAAIERDRNVGEAIICSLPPELLGQIFVTVQQDFRETQKSPDCGKPAEIALSQVCCYWRCVSYGTSILWAHIYVSSRHPISLASLEVYLQNSHRRPLTITFDRSDKYKSGLFLSWAWPKLVEHISRWYSVSILAHSIPILHQTLIALRQLSAPILHDLSILCEDELDQIGNRHLLLSKGVPRLKRFHLDGFPGSRFVFPRTHLETFTMKTSHTVWDFEKDFRPLIQTFKSLVHLSIQGFKSGELLPPDERLLMDSLRTLRVVYNHNVRANKHDQFWKLIDAPLLETLQLVGAQERDIERTSTLFEQLEHHNIYPALQMLVLDHCDLENGSGETLTVLFPSVKNLACVPSDAANIDALGSIVDGCTGVTSVYVAGDPLNLNIGAEATRLALETAQFNHDPVSVFFMNLESSDKSREANFMDFPLSFSGWEKVKALPTLNGLPSPTDPTTISLRT</sequence>
<evidence type="ECO:0000313" key="2">
    <source>
        <dbReference type="Proteomes" id="UP000717328"/>
    </source>
</evidence>
<keyword evidence="2" id="KW-1185">Reference proteome</keyword>
<dbReference type="InterPro" id="IPR032675">
    <property type="entry name" value="LRR_dom_sf"/>
</dbReference>
<protein>
    <recommendedName>
        <fullName evidence="3">F-box domain-containing protein</fullName>
    </recommendedName>
</protein>
<reference evidence="1" key="2">
    <citation type="submission" date="2021-10" db="EMBL/GenBank/DDBJ databases">
        <title>Phylogenomics reveals ancestral predisposition of the termite-cultivated fungus Termitomyces towards a domesticated lifestyle.</title>
        <authorList>
            <person name="Auxier B."/>
            <person name="Grum-Grzhimaylo A."/>
            <person name="Cardenas M.E."/>
            <person name="Lodge J.D."/>
            <person name="Laessoe T."/>
            <person name="Pedersen O."/>
            <person name="Smith M.E."/>
            <person name="Kuyper T.W."/>
            <person name="Franco-Molano E.A."/>
            <person name="Baroni T.J."/>
            <person name="Aanen D.K."/>
        </authorList>
    </citation>
    <scope>NUCLEOTIDE SEQUENCE</scope>
    <source>
        <strain evidence="1">D49</strain>
    </source>
</reference>
<dbReference type="SUPFAM" id="SSF52047">
    <property type="entry name" value="RNI-like"/>
    <property type="match status" value="1"/>
</dbReference>
<evidence type="ECO:0008006" key="3">
    <source>
        <dbReference type="Google" id="ProtNLM"/>
    </source>
</evidence>
<gene>
    <name evidence="1" type="ORF">H0H81_003137</name>
</gene>
<accession>A0A9P7FV29</accession>
<dbReference type="OrthoDB" id="3244423at2759"/>
<dbReference type="Proteomes" id="UP000717328">
    <property type="component" value="Unassembled WGS sequence"/>
</dbReference>
<dbReference type="Gene3D" id="3.80.10.10">
    <property type="entry name" value="Ribonuclease Inhibitor"/>
    <property type="match status" value="1"/>
</dbReference>
<reference evidence="1" key="1">
    <citation type="submission" date="2021-02" db="EMBL/GenBank/DDBJ databases">
        <authorList>
            <person name="Nieuwenhuis M."/>
            <person name="Van De Peppel L.J.J."/>
        </authorList>
    </citation>
    <scope>NUCLEOTIDE SEQUENCE</scope>
    <source>
        <strain evidence="1">D49</strain>
    </source>
</reference>
<name>A0A9P7FV29_9AGAR</name>